<proteinExistence type="predicted"/>
<name>A0ABW6UNB7_9ACTN</name>
<accession>A0ABW6UNB7</accession>
<protein>
    <submittedName>
        <fullName evidence="1">Uncharacterized protein</fullName>
    </submittedName>
</protein>
<organism evidence="1 2">
    <name type="scientific">Streptomyces bluensis</name>
    <dbReference type="NCBI Taxonomy" id="33897"/>
    <lineage>
        <taxon>Bacteria</taxon>
        <taxon>Bacillati</taxon>
        <taxon>Actinomycetota</taxon>
        <taxon>Actinomycetes</taxon>
        <taxon>Kitasatosporales</taxon>
        <taxon>Streptomycetaceae</taxon>
        <taxon>Streptomyces</taxon>
    </lineage>
</organism>
<dbReference type="RefSeq" id="WP_350951434.1">
    <property type="nucleotide sequence ID" value="NZ_JBEOYX010000002.1"/>
</dbReference>
<dbReference type="EMBL" id="JBIAWJ010000011">
    <property type="protein sequence ID" value="MFF4524059.1"/>
    <property type="molecule type" value="Genomic_DNA"/>
</dbReference>
<evidence type="ECO:0000313" key="1">
    <source>
        <dbReference type="EMBL" id="MFF4524059.1"/>
    </source>
</evidence>
<comment type="caution">
    <text evidence="1">The sequence shown here is derived from an EMBL/GenBank/DDBJ whole genome shotgun (WGS) entry which is preliminary data.</text>
</comment>
<keyword evidence="2" id="KW-1185">Reference proteome</keyword>
<dbReference type="Proteomes" id="UP001602058">
    <property type="component" value="Unassembled WGS sequence"/>
</dbReference>
<reference evidence="1 2" key="1">
    <citation type="submission" date="2024-10" db="EMBL/GenBank/DDBJ databases">
        <title>The Natural Products Discovery Center: Release of the First 8490 Sequenced Strains for Exploring Actinobacteria Biosynthetic Diversity.</title>
        <authorList>
            <person name="Kalkreuter E."/>
            <person name="Kautsar S.A."/>
            <person name="Yang D."/>
            <person name="Bader C.D."/>
            <person name="Teijaro C.N."/>
            <person name="Fluegel L."/>
            <person name="Davis C.M."/>
            <person name="Simpson J.R."/>
            <person name="Lauterbach L."/>
            <person name="Steele A.D."/>
            <person name="Gui C."/>
            <person name="Meng S."/>
            <person name="Li G."/>
            <person name="Viehrig K."/>
            <person name="Ye F."/>
            <person name="Su P."/>
            <person name="Kiefer A.F."/>
            <person name="Nichols A."/>
            <person name="Cepeda A.J."/>
            <person name="Yan W."/>
            <person name="Fan B."/>
            <person name="Jiang Y."/>
            <person name="Adhikari A."/>
            <person name="Zheng C.-J."/>
            <person name="Schuster L."/>
            <person name="Cowan T.M."/>
            <person name="Smanski M.J."/>
            <person name="Chevrette M.G."/>
            <person name="De Carvalho L.P.S."/>
            <person name="Shen B."/>
        </authorList>
    </citation>
    <scope>NUCLEOTIDE SEQUENCE [LARGE SCALE GENOMIC DNA]</scope>
    <source>
        <strain evidence="1 2">NPDC001390</strain>
    </source>
</reference>
<evidence type="ECO:0000313" key="2">
    <source>
        <dbReference type="Proteomes" id="UP001602058"/>
    </source>
</evidence>
<sequence length="178" mass="19508">MTTAAKSQESAWAKKMERLRRRSLPERVLQIFDDAALRAEYDEAKRAADRARILAESDAGNGVFAERATEAARRYAASAAALREASVYLTFRALPRPLLEELLNAHPPTDEQGADGAAFNPDTFPAALISASSTDGMSETEARELLDAWSAPDANALWESAWEVQQEARADRVDLGKD</sequence>
<gene>
    <name evidence="1" type="ORF">ACFY1D_21965</name>
</gene>